<protein>
    <submittedName>
        <fullName evidence="4">E3 ubiquitin-protein ligase SIRP1</fullName>
    </submittedName>
</protein>
<feature type="domain" description="RING-type" evidence="3">
    <location>
        <begin position="149"/>
        <end position="193"/>
    </location>
</feature>
<dbReference type="GO" id="GO:0008270">
    <property type="term" value="F:zinc ion binding"/>
    <property type="evidence" value="ECO:0007669"/>
    <property type="project" value="UniProtKB-KW"/>
</dbReference>
<proteinExistence type="predicted"/>
<sequence length="198" mass="22247">MLQLASGSRAERTEVNWLELELARLELEKLELESSQKSSRLASFTSRLDSPATPSLHHLTLSTRWGSLWEVVTVIRAGMLGGGGGRDPLTLVEFRVGGRSVMRGAYVSNIRPALQADLQAAESPKLNRKGSKRLTWLKLRWKTSEQEECPVCLEQLMRPPLPKTLMQLGCGHKFHTNCLVRWLESKPHCPCCRMEIAS</sequence>
<evidence type="ECO:0000259" key="3">
    <source>
        <dbReference type="PROSITE" id="PS50089"/>
    </source>
</evidence>
<dbReference type="GO" id="GO:0061630">
    <property type="term" value="F:ubiquitin protein ligase activity"/>
    <property type="evidence" value="ECO:0007669"/>
    <property type="project" value="TreeGrafter"/>
</dbReference>
<dbReference type="AlphaFoldDB" id="A0AAE1T9S1"/>
<keyword evidence="1" id="KW-0479">Metal-binding</keyword>
<dbReference type="PROSITE" id="PS50089">
    <property type="entry name" value="ZF_RING_2"/>
    <property type="match status" value="1"/>
</dbReference>
<dbReference type="SUPFAM" id="SSF57850">
    <property type="entry name" value="RING/U-box"/>
    <property type="match status" value="1"/>
</dbReference>
<comment type="caution">
    <text evidence="4">The sequence shown here is derived from an EMBL/GenBank/DDBJ whole genome shotgun (WGS) entry which is preliminary data.</text>
</comment>
<keyword evidence="1" id="KW-0863">Zinc-finger</keyword>
<feature type="coiled-coil region" evidence="2">
    <location>
        <begin position="8"/>
        <end position="40"/>
    </location>
</feature>
<evidence type="ECO:0000313" key="5">
    <source>
        <dbReference type="Proteomes" id="UP001289374"/>
    </source>
</evidence>
<accession>A0AAE1T9S1</accession>
<dbReference type="InterPro" id="IPR013083">
    <property type="entry name" value="Znf_RING/FYVE/PHD"/>
</dbReference>
<evidence type="ECO:0000256" key="2">
    <source>
        <dbReference type="SAM" id="Coils"/>
    </source>
</evidence>
<evidence type="ECO:0000313" key="4">
    <source>
        <dbReference type="EMBL" id="KAK4383792.1"/>
    </source>
</evidence>
<dbReference type="InterPro" id="IPR051826">
    <property type="entry name" value="E3_ubiquitin-ligase_domain"/>
</dbReference>
<dbReference type="Pfam" id="PF13639">
    <property type="entry name" value="zf-RING_2"/>
    <property type="match status" value="1"/>
</dbReference>
<evidence type="ECO:0000256" key="1">
    <source>
        <dbReference type="PROSITE-ProRule" id="PRU00175"/>
    </source>
</evidence>
<reference evidence="4" key="2">
    <citation type="journal article" date="2024" name="Plant">
        <title>Genomic evolution and insights into agronomic trait innovations of Sesamum species.</title>
        <authorList>
            <person name="Miao H."/>
            <person name="Wang L."/>
            <person name="Qu L."/>
            <person name="Liu H."/>
            <person name="Sun Y."/>
            <person name="Le M."/>
            <person name="Wang Q."/>
            <person name="Wei S."/>
            <person name="Zheng Y."/>
            <person name="Lin W."/>
            <person name="Duan Y."/>
            <person name="Cao H."/>
            <person name="Xiong S."/>
            <person name="Wang X."/>
            <person name="Wei L."/>
            <person name="Li C."/>
            <person name="Ma Q."/>
            <person name="Ju M."/>
            <person name="Zhao R."/>
            <person name="Li G."/>
            <person name="Mu C."/>
            <person name="Tian Q."/>
            <person name="Mei H."/>
            <person name="Zhang T."/>
            <person name="Gao T."/>
            <person name="Zhang H."/>
        </authorList>
    </citation>
    <scope>NUCLEOTIDE SEQUENCE</scope>
    <source>
        <strain evidence="4">K16</strain>
    </source>
</reference>
<dbReference type="Proteomes" id="UP001289374">
    <property type="component" value="Unassembled WGS sequence"/>
</dbReference>
<name>A0AAE1T9S1_9LAMI</name>
<dbReference type="InterPro" id="IPR001841">
    <property type="entry name" value="Znf_RING"/>
</dbReference>
<dbReference type="PANTHER" id="PTHR22765:SF303">
    <property type="entry name" value="RING-TYPE DOMAIN-CONTAINING PROTEIN"/>
    <property type="match status" value="1"/>
</dbReference>
<organism evidence="4 5">
    <name type="scientific">Sesamum angolense</name>
    <dbReference type="NCBI Taxonomy" id="2727404"/>
    <lineage>
        <taxon>Eukaryota</taxon>
        <taxon>Viridiplantae</taxon>
        <taxon>Streptophyta</taxon>
        <taxon>Embryophyta</taxon>
        <taxon>Tracheophyta</taxon>
        <taxon>Spermatophyta</taxon>
        <taxon>Magnoliopsida</taxon>
        <taxon>eudicotyledons</taxon>
        <taxon>Gunneridae</taxon>
        <taxon>Pentapetalae</taxon>
        <taxon>asterids</taxon>
        <taxon>lamiids</taxon>
        <taxon>Lamiales</taxon>
        <taxon>Pedaliaceae</taxon>
        <taxon>Sesamum</taxon>
    </lineage>
</organism>
<gene>
    <name evidence="4" type="ORF">Sango_2742100</name>
</gene>
<keyword evidence="5" id="KW-1185">Reference proteome</keyword>
<dbReference type="GO" id="GO:0006511">
    <property type="term" value="P:ubiquitin-dependent protein catabolic process"/>
    <property type="evidence" value="ECO:0007669"/>
    <property type="project" value="TreeGrafter"/>
</dbReference>
<reference evidence="4" key="1">
    <citation type="submission" date="2020-06" db="EMBL/GenBank/DDBJ databases">
        <authorList>
            <person name="Li T."/>
            <person name="Hu X."/>
            <person name="Zhang T."/>
            <person name="Song X."/>
            <person name="Zhang H."/>
            <person name="Dai N."/>
            <person name="Sheng W."/>
            <person name="Hou X."/>
            <person name="Wei L."/>
        </authorList>
    </citation>
    <scope>NUCLEOTIDE SEQUENCE</scope>
    <source>
        <strain evidence="4">K16</strain>
        <tissue evidence="4">Leaf</tissue>
    </source>
</reference>
<keyword evidence="1" id="KW-0862">Zinc</keyword>
<dbReference type="EMBL" id="JACGWL010000520">
    <property type="protein sequence ID" value="KAK4383792.1"/>
    <property type="molecule type" value="Genomic_DNA"/>
</dbReference>
<dbReference type="SMART" id="SM00184">
    <property type="entry name" value="RING"/>
    <property type="match status" value="1"/>
</dbReference>
<dbReference type="Gene3D" id="3.30.40.10">
    <property type="entry name" value="Zinc/RING finger domain, C3HC4 (zinc finger)"/>
    <property type="match status" value="1"/>
</dbReference>
<dbReference type="PANTHER" id="PTHR22765">
    <property type="entry name" value="RING FINGER AND PROTEASE ASSOCIATED DOMAIN-CONTAINING"/>
    <property type="match status" value="1"/>
</dbReference>
<keyword evidence="2" id="KW-0175">Coiled coil</keyword>